<comment type="caution">
    <text evidence="1">The sequence shown here is derived from an EMBL/GenBank/DDBJ whole genome shotgun (WGS) entry which is preliminary data.</text>
</comment>
<dbReference type="EMBL" id="JAIZAY010000005">
    <property type="protein sequence ID" value="KAJ8041387.1"/>
    <property type="molecule type" value="Genomic_DNA"/>
</dbReference>
<sequence length="258" mass="29071">MHPPTSKADLVPCLEALAPRPHDTPKAVVCILDGAALVHQLEPKKCNRVVRTFGDYAQKQFLLYIVRKLNEKTLLCKRWLFQRGKHCLQPMKKRLNQSPLLMFLKFNHVHTKRLIREWCFMLGMHISRGTEVSSFMQTDTDVVALAIAMASKIGGCAMWLAFGHGKNFRHIAAHTFSTHIGPERSWGLLFLHAVSGCDTVSAISGIGKKTVWDIWNSMPNLGKVFSRLSHAPAEVTNDDMDNIEGFFVVLYSRTSSLN</sequence>
<dbReference type="Proteomes" id="UP001152320">
    <property type="component" value="Chromosome 5"/>
</dbReference>
<reference evidence="1" key="1">
    <citation type="submission" date="2021-10" db="EMBL/GenBank/DDBJ databases">
        <title>Tropical sea cucumber genome reveals ecological adaptation and Cuvierian tubules defense mechanism.</title>
        <authorList>
            <person name="Chen T."/>
        </authorList>
    </citation>
    <scope>NUCLEOTIDE SEQUENCE</scope>
    <source>
        <strain evidence="1">Nanhai2018</strain>
        <tissue evidence="1">Muscle</tissue>
    </source>
</reference>
<proteinExistence type="predicted"/>
<keyword evidence="2" id="KW-1185">Reference proteome</keyword>
<dbReference type="AlphaFoldDB" id="A0A9Q1C9U8"/>
<organism evidence="1 2">
    <name type="scientific">Holothuria leucospilota</name>
    <name type="common">Black long sea cucumber</name>
    <name type="synonym">Mertensiothuria leucospilota</name>
    <dbReference type="NCBI Taxonomy" id="206669"/>
    <lineage>
        <taxon>Eukaryota</taxon>
        <taxon>Metazoa</taxon>
        <taxon>Echinodermata</taxon>
        <taxon>Eleutherozoa</taxon>
        <taxon>Echinozoa</taxon>
        <taxon>Holothuroidea</taxon>
        <taxon>Aspidochirotacea</taxon>
        <taxon>Aspidochirotida</taxon>
        <taxon>Holothuriidae</taxon>
        <taxon>Holothuria</taxon>
    </lineage>
</organism>
<evidence type="ECO:0000313" key="2">
    <source>
        <dbReference type="Proteomes" id="UP001152320"/>
    </source>
</evidence>
<protein>
    <submittedName>
        <fullName evidence="1">Uncharacterized protein</fullName>
    </submittedName>
</protein>
<gene>
    <name evidence="1" type="ORF">HOLleu_12189</name>
</gene>
<accession>A0A9Q1C9U8</accession>
<name>A0A9Q1C9U8_HOLLE</name>
<dbReference type="OrthoDB" id="6753017at2759"/>
<evidence type="ECO:0000313" key="1">
    <source>
        <dbReference type="EMBL" id="KAJ8041387.1"/>
    </source>
</evidence>